<dbReference type="InterPro" id="IPR021109">
    <property type="entry name" value="Peptidase_aspartic_dom_sf"/>
</dbReference>
<proteinExistence type="predicted"/>
<accession>A0ABQ6LMY1</accession>
<evidence type="ECO:0000313" key="2">
    <source>
        <dbReference type="Proteomes" id="UP001239909"/>
    </source>
</evidence>
<evidence type="ECO:0000313" key="1">
    <source>
        <dbReference type="EMBL" id="GMG84543.1"/>
    </source>
</evidence>
<gene>
    <name evidence="1" type="ORF">LNKW23_37590</name>
</gene>
<comment type="caution">
    <text evidence="1">The sequence shown here is derived from an EMBL/GenBank/DDBJ whole genome shotgun (WGS) entry which is preliminary data.</text>
</comment>
<dbReference type="SUPFAM" id="SSF50630">
    <property type="entry name" value="Acid proteases"/>
    <property type="match status" value="1"/>
</dbReference>
<keyword evidence="2" id="KW-1185">Reference proteome</keyword>
<dbReference type="EMBL" id="BSYI01000038">
    <property type="protein sequence ID" value="GMG84543.1"/>
    <property type="molecule type" value="Genomic_DNA"/>
</dbReference>
<dbReference type="Proteomes" id="UP001239909">
    <property type="component" value="Unassembled WGS sequence"/>
</dbReference>
<name>A0ABQ6LMY1_9RHOB</name>
<dbReference type="RefSeq" id="WP_285673599.1">
    <property type="nucleotide sequence ID" value="NZ_BSYI01000038.1"/>
</dbReference>
<sequence>MTAPNATTPIGRPDATPVLVNPGMTWAPVRAALPALGVAALPYLIVPGAARSFLTVSALEAFDTGGHRMLRLSLTGGRSEGTSEHVVAAHEVHSVVVEDGGSLEACHSVLTRVVIAGRAHVVELVLLERPGRTGLLHLGRNAQRVRPAAWSH</sequence>
<protein>
    <submittedName>
        <fullName evidence="1">Uncharacterized protein</fullName>
    </submittedName>
</protein>
<organism evidence="1 2">
    <name type="scientific">Paralimibaculum aggregatum</name>
    <dbReference type="NCBI Taxonomy" id="3036245"/>
    <lineage>
        <taxon>Bacteria</taxon>
        <taxon>Pseudomonadati</taxon>
        <taxon>Pseudomonadota</taxon>
        <taxon>Alphaproteobacteria</taxon>
        <taxon>Rhodobacterales</taxon>
        <taxon>Paracoccaceae</taxon>
        <taxon>Paralimibaculum</taxon>
    </lineage>
</organism>
<reference evidence="1 2" key="1">
    <citation type="submission" date="2023-04" db="EMBL/GenBank/DDBJ databases">
        <title>Marinoamorphus aggregata gen. nov., sp. Nov., isolate from tissue of brittle star Ophioplocus japonicus.</title>
        <authorList>
            <person name="Kawano K."/>
            <person name="Sawayama S."/>
            <person name="Nakagawa S."/>
        </authorList>
    </citation>
    <scope>NUCLEOTIDE SEQUENCE [LARGE SCALE GENOMIC DNA]</scope>
    <source>
        <strain evidence="1 2">NKW23</strain>
    </source>
</reference>